<name>A0A9Q3DT69_9BASI</name>
<keyword evidence="4" id="KW-1185">Reference proteome</keyword>
<evidence type="ECO:0000256" key="2">
    <source>
        <dbReference type="SAM" id="MobiDB-lite"/>
    </source>
</evidence>
<feature type="compositionally biased region" description="Polar residues" evidence="2">
    <location>
        <begin position="80"/>
        <end position="90"/>
    </location>
</feature>
<feature type="compositionally biased region" description="Polar residues" evidence="2">
    <location>
        <begin position="97"/>
        <end position="107"/>
    </location>
</feature>
<evidence type="ECO:0000313" key="3">
    <source>
        <dbReference type="EMBL" id="MBW0509490.1"/>
    </source>
</evidence>
<sequence>MNFADHNRNFPNNFQSSSNHNLLQIVNDQSKHIRKLEAKIDSHSQEFAALLTKFNLHNRNKSEKIFSNKSKDKRKELKQVSLTKNWNQPEQSRKNSSHTSVNNNIMKNKSPHMHSKIFKQKTSTPPHKRSPHHLSNSKIPEAFQPTKVCSLH</sequence>
<dbReference type="Proteomes" id="UP000765509">
    <property type="component" value="Unassembled WGS sequence"/>
</dbReference>
<dbReference type="AlphaFoldDB" id="A0A9Q3DT69"/>
<reference evidence="3" key="1">
    <citation type="submission" date="2021-03" db="EMBL/GenBank/DDBJ databases">
        <title>Draft genome sequence of rust myrtle Austropuccinia psidii MF-1, a brazilian biotype.</title>
        <authorList>
            <person name="Quecine M.C."/>
            <person name="Pachon D.M.R."/>
            <person name="Bonatelli M.L."/>
            <person name="Correr F.H."/>
            <person name="Franceschini L.M."/>
            <person name="Leite T.F."/>
            <person name="Margarido G.R.A."/>
            <person name="Almeida C.A."/>
            <person name="Ferrarezi J.A."/>
            <person name="Labate C.A."/>
        </authorList>
    </citation>
    <scope>NUCLEOTIDE SEQUENCE</scope>
    <source>
        <strain evidence="3">MF-1</strain>
    </source>
</reference>
<gene>
    <name evidence="3" type="ORF">O181_049205</name>
</gene>
<feature type="coiled-coil region" evidence="1">
    <location>
        <begin position="26"/>
        <end position="53"/>
    </location>
</feature>
<accession>A0A9Q3DT69</accession>
<protein>
    <submittedName>
        <fullName evidence="3">Uncharacterized protein</fullName>
    </submittedName>
</protein>
<proteinExistence type="predicted"/>
<feature type="compositionally biased region" description="Basic and acidic residues" evidence="2">
    <location>
        <begin position="60"/>
        <end position="78"/>
    </location>
</feature>
<comment type="caution">
    <text evidence="3">The sequence shown here is derived from an EMBL/GenBank/DDBJ whole genome shotgun (WGS) entry which is preliminary data.</text>
</comment>
<dbReference type="EMBL" id="AVOT02020966">
    <property type="protein sequence ID" value="MBW0509490.1"/>
    <property type="molecule type" value="Genomic_DNA"/>
</dbReference>
<evidence type="ECO:0000313" key="4">
    <source>
        <dbReference type="Proteomes" id="UP000765509"/>
    </source>
</evidence>
<feature type="region of interest" description="Disordered" evidence="2">
    <location>
        <begin position="60"/>
        <end position="152"/>
    </location>
</feature>
<evidence type="ECO:0000256" key="1">
    <source>
        <dbReference type="SAM" id="Coils"/>
    </source>
</evidence>
<keyword evidence="1" id="KW-0175">Coiled coil</keyword>
<feature type="compositionally biased region" description="Basic residues" evidence="2">
    <location>
        <begin position="109"/>
        <end position="119"/>
    </location>
</feature>
<organism evidence="3 4">
    <name type="scientific">Austropuccinia psidii MF-1</name>
    <dbReference type="NCBI Taxonomy" id="1389203"/>
    <lineage>
        <taxon>Eukaryota</taxon>
        <taxon>Fungi</taxon>
        <taxon>Dikarya</taxon>
        <taxon>Basidiomycota</taxon>
        <taxon>Pucciniomycotina</taxon>
        <taxon>Pucciniomycetes</taxon>
        <taxon>Pucciniales</taxon>
        <taxon>Sphaerophragmiaceae</taxon>
        <taxon>Austropuccinia</taxon>
    </lineage>
</organism>